<keyword evidence="6" id="KW-0863">Zinc-finger</keyword>
<evidence type="ECO:0000256" key="5">
    <source>
        <dbReference type="ARBA" id="ARBA00023242"/>
    </source>
</evidence>
<feature type="domain" description="C2H2-type" evidence="8">
    <location>
        <begin position="396"/>
        <end position="423"/>
    </location>
</feature>
<name>B9SIN6_RICCO</name>
<organism evidence="10 11">
    <name type="scientific">Ricinus communis</name>
    <name type="common">Castor bean</name>
    <dbReference type="NCBI Taxonomy" id="3988"/>
    <lineage>
        <taxon>Eukaryota</taxon>
        <taxon>Viridiplantae</taxon>
        <taxon>Streptophyta</taxon>
        <taxon>Embryophyta</taxon>
        <taxon>Tracheophyta</taxon>
        <taxon>Spermatophyta</taxon>
        <taxon>Magnoliopsida</taxon>
        <taxon>eudicotyledons</taxon>
        <taxon>Gunneridae</taxon>
        <taxon>Pentapetalae</taxon>
        <taxon>rosids</taxon>
        <taxon>fabids</taxon>
        <taxon>Malpighiales</taxon>
        <taxon>Euphorbiaceae</taxon>
        <taxon>Acalyphoideae</taxon>
        <taxon>Acalypheae</taxon>
        <taxon>Ricinus</taxon>
    </lineage>
</organism>
<dbReference type="PROSITE" id="PS00028">
    <property type="entry name" value="ZINC_FINGER_C2H2_1"/>
    <property type="match status" value="2"/>
</dbReference>
<dbReference type="Proteomes" id="UP000008311">
    <property type="component" value="Unassembled WGS sequence"/>
</dbReference>
<dbReference type="AlphaFoldDB" id="B9SIN6"/>
<dbReference type="eggNOG" id="ENOG502QPIK">
    <property type="taxonomic scope" value="Eukaryota"/>
</dbReference>
<dbReference type="SMART" id="SM00355">
    <property type="entry name" value="ZnF_C2H2"/>
    <property type="match status" value="2"/>
</dbReference>
<dbReference type="PANTHER" id="PTHR37701:SF19">
    <property type="entry name" value="METHYL-CPG-BINDING DOMAIN PROTEIN"/>
    <property type="match status" value="1"/>
</dbReference>
<feature type="region of interest" description="Disordered" evidence="7">
    <location>
        <begin position="464"/>
        <end position="489"/>
    </location>
</feature>
<keyword evidence="6" id="KW-0862">Zinc</keyword>
<dbReference type="PROSITE" id="PS50157">
    <property type="entry name" value="ZINC_FINGER_C2H2_2"/>
    <property type="match status" value="2"/>
</dbReference>
<dbReference type="SUPFAM" id="SSF54171">
    <property type="entry name" value="DNA-binding domain"/>
    <property type="match status" value="1"/>
</dbReference>
<dbReference type="Gene3D" id="3.30.890.10">
    <property type="entry name" value="Methyl-cpg-binding Protein 2, Chain A"/>
    <property type="match status" value="1"/>
</dbReference>
<dbReference type="GO" id="GO:0008270">
    <property type="term" value="F:zinc ion binding"/>
    <property type="evidence" value="ECO:0007669"/>
    <property type="project" value="UniProtKB-KW"/>
</dbReference>
<dbReference type="Gene3D" id="3.30.160.60">
    <property type="entry name" value="Classic Zinc Finger"/>
    <property type="match status" value="1"/>
</dbReference>
<dbReference type="STRING" id="3988.B9SIN6"/>
<evidence type="ECO:0000256" key="1">
    <source>
        <dbReference type="ARBA" id="ARBA00004123"/>
    </source>
</evidence>
<dbReference type="InterPro" id="IPR037472">
    <property type="entry name" value="MBD8"/>
</dbReference>
<reference evidence="11" key="1">
    <citation type="journal article" date="2010" name="Nat. Biotechnol.">
        <title>Draft genome sequence of the oilseed species Ricinus communis.</title>
        <authorList>
            <person name="Chan A.P."/>
            <person name="Crabtree J."/>
            <person name="Zhao Q."/>
            <person name="Lorenzi H."/>
            <person name="Orvis J."/>
            <person name="Puiu D."/>
            <person name="Melake-Berhan A."/>
            <person name="Jones K.M."/>
            <person name="Redman J."/>
            <person name="Chen G."/>
            <person name="Cahoon E.B."/>
            <person name="Gedil M."/>
            <person name="Stanke M."/>
            <person name="Haas B.J."/>
            <person name="Wortman J.R."/>
            <person name="Fraser-Liggett C.M."/>
            <person name="Ravel J."/>
            <person name="Rabinowicz P.D."/>
        </authorList>
    </citation>
    <scope>NUCLEOTIDE SEQUENCE [LARGE SCALE GENOMIC DNA]</scope>
    <source>
        <strain evidence="11">cv. Hale</strain>
    </source>
</reference>
<dbReference type="InterPro" id="IPR013087">
    <property type="entry name" value="Znf_C2H2_type"/>
</dbReference>
<feature type="domain" description="C2H2-type" evidence="8">
    <location>
        <begin position="349"/>
        <end position="377"/>
    </location>
</feature>
<dbReference type="InterPro" id="IPR001739">
    <property type="entry name" value="Methyl_CpG_DNA-bd"/>
</dbReference>
<keyword evidence="4" id="KW-0804">Transcription</keyword>
<feature type="domain" description="MBD" evidence="9">
    <location>
        <begin position="233"/>
        <end position="305"/>
    </location>
</feature>
<evidence type="ECO:0000256" key="4">
    <source>
        <dbReference type="ARBA" id="ARBA00023163"/>
    </source>
</evidence>
<dbReference type="InterPro" id="IPR016177">
    <property type="entry name" value="DNA-bd_dom_sf"/>
</dbReference>
<feature type="region of interest" description="Disordered" evidence="7">
    <location>
        <begin position="307"/>
        <end position="326"/>
    </location>
</feature>
<dbReference type="PROSITE" id="PS50982">
    <property type="entry name" value="MBD"/>
    <property type="match status" value="1"/>
</dbReference>
<keyword evidence="6" id="KW-0479">Metal-binding</keyword>
<comment type="subcellular location">
    <subcellularLocation>
        <location evidence="1">Nucleus</location>
    </subcellularLocation>
</comment>
<evidence type="ECO:0000256" key="6">
    <source>
        <dbReference type="PROSITE-ProRule" id="PRU00042"/>
    </source>
</evidence>
<evidence type="ECO:0000259" key="8">
    <source>
        <dbReference type="PROSITE" id="PS50157"/>
    </source>
</evidence>
<dbReference type="GO" id="GO:0003677">
    <property type="term" value="F:DNA binding"/>
    <property type="evidence" value="ECO:0007669"/>
    <property type="project" value="UniProtKB-KW"/>
</dbReference>
<keyword evidence="3" id="KW-0238">DNA-binding</keyword>
<dbReference type="GO" id="GO:0005634">
    <property type="term" value="C:nucleus"/>
    <property type="evidence" value="ECO:0007669"/>
    <property type="project" value="UniProtKB-SubCell"/>
</dbReference>
<keyword evidence="11" id="KW-1185">Reference proteome</keyword>
<evidence type="ECO:0000256" key="2">
    <source>
        <dbReference type="ARBA" id="ARBA00023015"/>
    </source>
</evidence>
<evidence type="ECO:0000259" key="9">
    <source>
        <dbReference type="PROSITE" id="PS50982"/>
    </source>
</evidence>
<protein>
    <submittedName>
        <fullName evidence="10">Uncharacterized protein</fullName>
    </submittedName>
</protein>
<evidence type="ECO:0000313" key="11">
    <source>
        <dbReference type="Proteomes" id="UP000008311"/>
    </source>
</evidence>
<evidence type="ECO:0000313" key="10">
    <source>
        <dbReference type="EMBL" id="EEF36549.1"/>
    </source>
</evidence>
<dbReference type="EMBL" id="EQ973975">
    <property type="protein sequence ID" value="EEF36549.1"/>
    <property type="molecule type" value="Genomic_DNA"/>
</dbReference>
<gene>
    <name evidence="10" type="ORF">RCOM_0824380</name>
</gene>
<evidence type="ECO:0000256" key="7">
    <source>
        <dbReference type="SAM" id="MobiDB-lite"/>
    </source>
</evidence>
<dbReference type="InParanoid" id="B9SIN6"/>
<proteinExistence type="predicted"/>
<keyword evidence="5" id="KW-0539">Nucleus</keyword>
<keyword evidence="2" id="KW-0805">Transcription regulation</keyword>
<accession>B9SIN6</accession>
<evidence type="ECO:0000256" key="3">
    <source>
        <dbReference type="ARBA" id="ARBA00023125"/>
    </source>
</evidence>
<sequence>MATSTAQPPPLYLPFVDMTTLTQSELHALSLFSSSSLNPNNINIITPPITIDRTLFNESAGSRRQTYSRPSSHHHRHRLAGLLPKTTTQNPNFPSENPDTDRIENHAIIKFLKQLLSSHPEFNQLDLIDFDSFTHLNDAINFNNNNINNVQVKKRKRGRKAKLKVISVVEEREREIVNKNGVVIDLVKLASLEDPYREELKRRTEGMVKEEELLGFFRDLGGQWCSRRRKRKIVDASEFGDFLPFGWKLLLGLKRKEGKAWVYCRRYISPSGQQFISCKEVSAYLQSCLKPYDHSNGNNRQVHRVASENHAGTSGREEDQRQPSEHEKAVSLLGIDNLELAEVQIQDLFECHKCNMTFDDKDTYLQHLLSFHQRTTRRYRLGSSVGDGVIVKDGKYECQFCHKVFHERRRYNGHVGIHVRNYVRGIEESPSTRMALQKRSESPTKDELPARISKMDALIEIAQNSIRETSSDRNGEPSGGFSSDKPNMVPNQELLASVSDHELNSDSTLSEPDKEYDMIDESQELGLHQQKTDDMIIDERIEKIDGAGDVLNVMVDSSAEEQHGNTSEAFGGTDCPLVHTDEIVKSVIEQESGFELQSHDRLQSLAPLDDHQVSRIDSNMNLVGTDNQDSYESIEVEFGFQSNNGIPDNKIVQETGQKSMKKDELQDGMPELPATLLQPSHDISAPNVSLDNVFTAS</sequence>
<feature type="compositionally biased region" description="Basic and acidic residues" evidence="7">
    <location>
        <begin position="315"/>
        <end position="326"/>
    </location>
</feature>
<dbReference type="PANTHER" id="PTHR37701">
    <property type="entry name" value="METHYL-CPG-BINDING DOMAIN-CONTAINING PROTEIN 8"/>
    <property type="match status" value="1"/>
</dbReference>